<dbReference type="CDD" id="cd03215">
    <property type="entry name" value="ABC_Carb_Monos_II"/>
    <property type="match status" value="1"/>
</dbReference>
<reference evidence="10 11" key="1">
    <citation type="submission" date="2020-08" db="EMBL/GenBank/DDBJ databases">
        <authorList>
            <person name="Liu C."/>
            <person name="Sun Q."/>
        </authorList>
    </citation>
    <scope>NUCLEOTIDE SEQUENCE [LARGE SCALE GENOMIC DNA]</scope>
    <source>
        <strain evidence="10 11">NSJ-62</strain>
    </source>
</reference>
<evidence type="ECO:0000256" key="7">
    <source>
        <dbReference type="ARBA" id="ARBA00022967"/>
    </source>
</evidence>
<keyword evidence="11" id="KW-1185">Reference proteome</keyword>
<dbReference type="InterPro" id="IPR050107">
    <property type="entry name" value="ABC_carbohydrate_import_ATPase"/>
</dbReference>
<evidence type="ECO:0000259" key="9">
    <source>
        <dbReference type="PROSITE" id="PS50893"/>
    </source>
</evidence>
<protein>
    <submittedName>
        <fullName evidence="10">ABC transporter ATP-binding protein</fullName>
    </submittedName>
</protein>
<evidence type="ECO:0000313" key="11">
    <source>
        <dbReference type="Proteomes" id="UP000515960"/>
    </source>
</evidence>
<evidence type="ECO:0000256" key="2">
    <source>
        <dbReference type="ARBA" id="ARBA00022448"/>
    </source>
</evidence>
<dbReference type="SUPFAM" id="SSF52540">
    <property type="entry name" value="P-loop containing nucleoside triphosphate hydrolases"/>
    <property type="match status" value="2"/>
</dbReference>
<dbReference type="Pfam" id="PF00005">
    <property type="entry name" value="ABC_tran"/>
    <property type="match status" value="2"/>
</dbReference>
<gene>
    <name evidence="10" type="ORF">H8790_07005</name>
</gene>
<dbReference type="InterPro" id="IPR003593">
    <property type="entry name" value="AAA+_ATPase"/>
</dbReference>
<keyword evidence="3" id="KW-1003">Cell membrane</keyword>
<evidence type="ECO:0000256" key="1">
    <source>
        <dbReference type="ARBA" id="ARBA00004202"/>
    </source>
</evidence>
<evidence type="ECO:0000256" key="4">
    <source>
        <dbReference type="ARBA" id="ARBA00022737"/>
    </source>
</evidence>
<dbReference type="GO" id="GO:0016887">
    <property type="term" value="F:ATP hydrolysis activity"/>
    <property type="evidence" value="ECO:0007669"/>
    <property type="project" value="InterPro"/>
</dbReference>
<dbReference type="PANTHER" id="PTHR43790">
    <property type="entry name" value="CARBOHYDRATE TRANSPORT ATP-BINDING PROTEIN MG119-RELATED"/>
    <property type="match status" value="1"/>
</dbReference>
<comment type="subcellular location">
    <subcellularLocation>
        <location evidence="1">Cell membrane</location>
        <topology evidence="1">Peripheral membrane protein</topology>
    </subcellularLocation>
</comment>
<dbReference type="RefSeq" id="WP_187334164.1">
    <property type="nucleotide sequence ID" value="NZ_CP060490.1"/>
</dbReference>
<dbReference type="CDD" id="cd03216">
    <property type="entry name" value="ABC_Carb_Monos_I"/>
    <property type="match status" value="1"/>
</dbReference>
<keyword evidence="7" id="KW-1278">Translocase</keyword>
<keyword evidence="2" id="KW-0813">Transport</keyword>
<keyword evidence="6 10" id="KW-0067">ATP-binding</keyword>
<dbReference type="FunFam" id="3.40.50.300:FF:000127">
    <property type="entry name" value="Ribose import ATP-binding protein RbsA"/>
    <property type="match status" value="1"/>
</dbReference>
<dbReference type="InterPro" id="IPR003439">
    <property type="entry name" value="ABC_transporter-like_ATP-bd"/>
</dbReference>
<feature type="domain" description="ABC transporter" evidence="9">
    <location>
        <begin position="6"/>
        <end position="245"/>
    </location>
</feature>
<keyword evidence="5" id="KW-0547">Nucleotide-binding</keyword>
<keyword evidence="8" id="KW-0472">Membrane</keyword>
<dbReference type="GO" id="GO:0005524">
    <property type="term" value="F:ATP binding"/>
    <property type="evidence" value="ECO:0007669"/>
    <property type="project" value="UniProtKB-KW"/>
</dbReference>
<evidence type="ECO:0000256" key="8">
    <source>
        <dbReference type="ARBA" id="ARBA00023136"/>
    </source>
</evidence>
<proteinExistence type="predicted"/>
<evidence type="ECO:0000313" key="10">
    <source>
        <dbReference type="EMBL" id="QNL45736.1"/>
    </source>
</evidence>
<dbReference type="Proteomes" id="UP000515960">
    <property type="component" value="Chromosome"/>
</dbReference>
<dbReference type="SMART" id="SM00382">
    <property type="entry name" value="AAA"/>
    <property type="match status" value="1"/>
</dbReference>
<dbReference type="AlphaFoldDB" id="A0A7G9B855"/>
<dbReference type="InterPro" id="IPR027417">
    <property type="entry name" value="P-loop_NTPase"/>
</dbReference>
<name>A0A7G9B855_9FIRM</name>
<dbReference type="PROSITE" id="PS50893">
    <property type="entry name" value="ABC_TRANSPORTER_2"/>
    <property type="match status" value="2"/>
</dbReference>
<sequence length="516" mass="57017">MSDVILELRGITKIFPHPEKPVIANDHVSLTLRKGEIHALVGENGTGKSTLMNILYGILQPEEGEILLNGERKTFKNPRDAIAAGIGMVHQHFMLIPSFTVAENLVFAFEPKKGMFVDKKKAVEIAREISGRYKLHIDPDKKISECSLSMQQRVEILKILFHGAEILIFDEPTAVLTPQESEELFKAFEELKKAGKSIIFITHKLREVMHIADRATVMRKGKVVDTVEISKSSMEDLAEKMVGRRIDVTTRKIANSDFAPEKERESVLTLEHVSSGVTPSGEQLKDICLKLRKGDILGVAGVGGNGQGLLVEAVNGLLRNIKDGTIAYEGQDITHSQAYNVRRLGIAHITGERYIRGVSADSSIHENMMMGPHRRSPWSGKVFLHVKKLRELTESLIRTFDIKASSPDACIMELSGGNIQKCILAREITLAHDLIVAEEPTRGVDIGSIEFIHQQLVDKAKAGYGVLLVSTDLDEVLSLSTRVVVMYEGEIMGEVNPELPDARSRIGRLMAGVQAS</sequence>
<dbReference type="PANTHER" id="PTHR43790:SF4">
    <property type="entry name" value="GUANOSINE IMPORT ATP-BINDING PROTEIN NUPO"/>
    <property type="match status" value="1"/>
</dbReference>
<organism evidence="10 11">
    <name type="scientific">Oscillibacter hominis</name>
    <dbReference type="NCBI Taxonomy" id="2763056"/>
    <lineage>
        <taxon>Bacteria</taxon>
        <taxon>Bacillati</taxon>
        <taxon>Bacillota</taxon>
        <taxon>Clostridia</taxon>
        <taxon>Eubacteriales</taxon>
        <taxon>Oscillospiraceae</taxon>
        <taxon>Oscillibacter</taxon>
    </lineage>
</organism>
<accession>A0A7G9B855</accession>
<dbReference type="KEGG" id="ohi:H8790_07005"/>
<evidence type="ECO:0000256" key="5">
    <source>
        <dbReference type="ARBA" id="ARBA00022741"/>
    </source>
</evidence>
<feature type="domain" description="ABC transporter" evidence="9">
    <location>
        <begin position="268"/>
        <end position="513"/>
    </location>
</feature>
<dbReference type="EMBL" id="CP060490">
    <property type="protein sequence ID" value="QNL45736.1"/>
    <property type="molecule type" value="Genomic_DNA"/>
</dbReference>
<dbReference type="Gene3D" id="3.40.50.300">
    <property type="entry name" value="P-loop containing nucleotide triphosphate hydrolases"/>
    <property type="match status" value="2"/>
</dbReference>
<evidence type="ECO:0000256" key="3">
    <source>
        <dbReference type="ARBA" id="ARBA00022475"/>
    </source>
</evidence>
<keyword evidence="4" id="KW-0677">Repeat</keyword>
<evidence type="ECO:0000256" key="6">
    <source>
        <dbReference type="ARBA" id="ARBA00022840"/>
    </source>
</evidence>
<dbReference type="GO" id="GO:0005886">
    <property type="term" value="C:plasma membrane"/>
    <property type="evidence" value="ECO:0007669"/>
    <property type="project" value="UniProtKB-SubCell"/>
</dbReference>